<dbReference type="AlphaFoldDB" id="A0A2V2NAF2"/>
<dbReference type="Proteomes" id="UP000245657">
    <property type="component" value="Unassembled WGS sequence"/>
</dbReference>
<keyword evidence="5 10" id="KW-0067">ATP-binding</keyword>
<dbReference type="Gene3D" id="1.10.150.20">
    <property type="entry name" value="5' to 3' exonuclease, C-terminal subdomain"/>
    <property type="match status" value="2"/>
</dbReference>
<evidence type="ECO:0000256" key="10">
    <source>
        <dbReference type="HAMAP-Rule" id="MF_00442"/>
    </source>
</evidence>
<evidence type="ECO:0000259" key="12">
    <source>
        <dbReference type="PROSITE" id="PS51194"/>
    </source>
</evidence>
<dbReference type="InterPro" id="IPR011545">
    <property type="entry name" value="DEAD/DEAH_box_helicase_dom"/>
</dbReference>
<dbReference type="GO" id="GO:0003677">
    <property type="term" value="F:DNA binding"/>
    <property type="evidence" value="ECO:0007669"/>
    <property type="project" value="UniProtKB-UniRule"/>
</dbReference>
<dbReference type="SUPFAM" id="SSF52540">
    <property type="entry name" value="P-loop containing nucleoside triphosphate hydrolases"/>
    <property type="match status" value="1"/>
</dbReference>
<comment type="caution">
    <text evidence="13">The sequence shown here is derived from an EMBL/GenBank/DDBJ whole genome shotgun (WGS) entry which is preliminary data.</text>
</comment>
<comment type="subunit">
    <text evidence="10">Monomer.</text>
</comment>
<evidence type="ECO:0000256" key="5">
    <source>
        <dbReference type="ARBA" id="ARBA00022840"/>
    </source>
</evidence>
<dbReference type="InterPro" id="IPR001650">
    <property type="entry name" value="Helicase_C-like"/>
</dbReference>
<dbReference type="PANTHER" id="PTHR47961:SF10">
    <property type="entry name" value="ATP-DEPENDENT DNA HELICASE HEL308"/>
    <property type="match status" value="1"/>
</dbReference>
<dbReference type="RefSeq" id="WP_109968742.1">
    <property type="nucleotide sequence ID" value="NZ_CP176093.1"/>
</dbReference>
<dbReference type="GO" id="GO:0016887">
    <property type="term" value="F:ATP hydrolysis activity"/>
    <property type="evidence" value="ECO:0007669"/>
    <property type="project" value="RHEA"/>
</dbReference>
<dbReference type="InterPro" id="IPR027417">
    <property type="entry name" value="P-loop_NTPase"/>
</dbReference>
<evidence type="ECO:0000259" key="11">
    <source>
        <dbReference type="PROSITE" id="PS51192"/>
    </source>
</evidence>
<dbReference type="Gene3D" id="3.40.50.300">
    <property type="entry name" value="P-loop containing nucleotide triphosphate hydrolases"/>
    <property type="match status" value="2"/>
</dbReference>
<dbReference type="GeneID" id="97547865"/>
<dbReference type="SMART" id="SM00487">
    <property type="entry name" value="DEXDc"/>
    <property type="match status" value="1"/>
</dbReference>
<name>A0A2V2NAF2_9EURY</name>
<evidence type="ECO:0000256" key="1">
    <source>
        <dbReference type="ARBA" id="ARBA00022741"/>
    </source>
</evidence>
<dbReference type="InterPro" id="IPR036390">
    <property type="entry name" value="WH_DNA-bd_sf"/>
</dbReference>
<keyword evidence="3 10" id="KW-0378">Hydrolase</keyword>
<dbReference type="InterPro" id="IPR050474">
    <property type="entry name" value="Hel308_SKI2-like"/>
</dbReference>
<evidence type="ECO:0000313" key="14">
    <source>
        <dbReference type="Proteomes" id="UP000245657"/>
    </source>
</evidence>
<comment type="catalytic activity">
    <reaction evidence="9 10">
        <text>Couples ATP hydrolysis with the unwinding of duplex DNA by translocating in the 3'-5' direction.</text>
        <dbReference type="EC" id="5.6.2.4"/>
    </reaction>
</comment>
<evidence type="ECO:0000256" key="8">
    <source>
        <dbReference type="ARBA" id="ARBA00023235"/>
    </source>
</evidence>
<dbReference type="InterPro" id="IPR022965">
    <property type="entry name" value="Helicase_Hel308"/>
</dbReference>
<keyword evidence="14" id="KW-1185">Reference proteome</keyword>
<dbReference type="InterPro" id="IPR048772">
    <property type="entry name" value="Hel308-like_dom4"/>
</dbReference>
<dbReference type="InterPro" id="IPR014001">
    <property type="entry name" value="Helicase_ATP-bd"/>
</dbReference>
<comment type="function">
    <text evidence="10">DNA-dependent ATPase and 3'-5' DNA helicase that may be involved in repair of stalled replication forks.</text>
</comment>
<keyword evidence="8 10" id="KW-0413">Isomerase</keyword>
<dbReference type="PROSITE" id="PS51192">
    <property type="entry name" value="HELICASE_ATP_BIND_1"/>
    <property type="match status" value="1"/>
</dbReference>
<accession>A0A2V2NAF2</accession>
<dbReference type="Gene3D" id="1.10.3380.30">
    <property type="match status" value="1"/>
</dbReference>
<dbReference type="SUPFAM" id="SSF46785">
    <property type="entry name" value="Winged helix' DNA-binding domain"/>
    <property type="match status" value="1"/>
</dbReference>
<keyword evidence="4 10" id="KW-0347">Helicase</keyword>
<reference evidence="13 14" key="1">
    <citation type="submission" date="2018-05" db="EMBL/GenBank/DDBJ databases">
        <title>Draft genome of Methanospirillum lacunae Ki8-1.</title>
        <authorList>
            <person name="Dueholm M.S."/>
            <person name="Nielsen P.H."/>
            <person name="Bakmann L.F."/>
            <person name="Otzen D.E."/>
        </authorList>
    </citation>
    <scope>NUCLEOTIDE SEQUENCE [LARGE SCALE GENOMIC DNA]</scope>
    <source>
        <strain evidence="13 14">Ki8-1</strain>
    </source>
</reference>
<dbReference type="EC" id="5.6.2.4" evidence="10"/>
<dbReference type="InterPro" id="IPR003583">
    <property type="entry name" value="Hlx-hairpin-Hlx_DNA-bd_motif"/>
</dbReference>
<feature type="domain" description="Helicase C-terminal" evidence="12">
    <location>
        <begin position="231"/>
        <end position="417"/>
    </location>
</feature>
<dbReference type="InterPro" id="IPR010995">
    <property type="entry name" value="DNA_repair_Rad51/TF_NusA_a-hlx"/>
</dbReference>
<keyword evidence="1 10" id="KW-0547">Nucleotide-binding</keyword>
<organism evidence="13 14">
    <name type="scientific">Methanospirillum lacunae</name>
    <dbReference type="NCBI Taxonomy" id="668570"/>
    <lineage>
        <taxon>Archaea</taxon>
        <taxon>Methanobacteriati</taxon>
        <taxon>Methanobacteriota</taxon>
        <taxon>Stenosarchaea group</taxon>
        <taxon>Methanomicrobia</taxon>
        <taxon>Methanomicrobiales</taxon>
        <taxon>Methanospirillaceae</taxon>
        <taxon>Methanospirillum</taxon>
    </lineage>
</organism>
<comment type="similarity">
    <text evidence="10">Belongs to the helicase family. Hel308 subfamily.</text>
</comment>
<evidence type="ECO:0000256" key="2">
    <source>
        <dbReference type="ARBA" id="ARBA00022763"/>
    </source>
</evidence>
<dbReference type="OrthoDB" id="371946at2157"/>
<evidence type="ECO:0000313" key="13">
    <source>
        <dbReference type="EMBL" id="PWR72253.1"/>
    </source>
</evidence>
<dbReference type="PANTHER" id="PTHR47961">
    <property type="entry name" value="DNA POLYMERASE THETA, PUTATIVE (AFU_ORTHOLOGUE AFUA_1G05260)-RELATED"/>
    <property type="match status" value="1"/>
</dbReference>
<evidence type="ECO:0000256" key="4">
    <source>
        <dbReference type="ARBA" id="ARBA00022806"/>
    </source>
</evidence>
<evidence type="ECO:0000256" key="6">
    <source>
        <dbReference type="ARBA" id="ARBA00023125"/>
    </source>
</evidence>
<dbReference type="SMART" id="SM00490">
    <property type="entry name" value="HELICc"/>
    <property type="match status" value="1"/>
</dbReference>
<dbReference type="Pfam" id="PF21280">
    <property type="entry name" value="Helicase_dom4_arc"/>
    <property type="match status" value="1"/>
</dbReference>
<dbReference type="GO" id="GO:0006281">
    <property type="term" value="P:DNA repair"/>
    <property type="evidence" value="ECO:0007669"/>
    <property type="project" value="UniProtKB-UniRule"/>
</dbReference>
<dbReference type="SUPFAM" id="SSF158702">
    <property type="entry name" value="Sec63 N-terminal domain-like"/>
    <property type="match status" value="1"/>
</dbReference>
<sequence>MEITALPLPNTLIESCLSKGIRELYPPQAACVDAGLLEGKNLLISIPTASGKTLLAEMAMASQIARGGKCLYIVPLRALASEKFEEFKAHGSKVGVATGDFDRTDNQLGSNDIIVATSEKVDSLLRNRTRWLSEVTLMVLDEVHLIGSEHRGATLEMVITKMRYANPQMQIIGLSATIGNPKALASWLEATLISSTWRPVDLRQGVYFDGTITFGGKTEPRSVRAVTKHDDLNLCLDTIEEGGQCLVFVSSRRNAEAFAKRAASAIKAGTPDSKELAIRIRQLRDADQPNLLAECVERGAAFHHAGLKREERLIIEEGFRKGYLEIISATPTLAAGLNLPARRVIIRDYMRFTSGMGMVPIPVMEYHQMAGRAGRPHLDPYGEAVLIAKDRQTVEKLIEFFIDAGAEEIDSQCADENALCAHILSLIATGFARDTAALTDFMERTFYAFQHPHSRSMGRIVGESTRFLVSAAMITDEEGQLSATKLGHLVSVLYLDPHSARNILDVLQKSDQVTDIGILHLICTSPDMPRLYLKSADTASLKSFLYKNGDDLMVPLPYDSEEEEIWLAALKTALVLTDWAEEVSEDKMEERYSIGAGDIYNVVDSAKWLLYAADRLVGMEIPAFKKEISQIGIRVQYGVKEELLPLVQLRNIGRVRARRLYNAGYTNRDRLREAGLPVLTRILGQHLARQILTAVGAKVPDLQISGKKEPSLYRTGSGEVEDLTDIPKIGPKLVVKLRENGINSVSDILKTDYESLAGIIGSKRAETVLQYLSNQHQIILGEDTSDDTVKMEKEKEQFGVKRAGQQSFSDFL</sequence>
<dbReference type="SUPFAM" id="SSF47794">
    <property type="entry name" value="Rad51 N-terminal domain-like"/>
    <property type="match status" value="1"/>
</dbReference>
<feature type="domain" description="Helicase ATP-binding" evidence="11">
    <location>
        <begin position="33"/>
        <end position="196"/>
    </location>
</feature>
<keyword evidence="7 10" id="KW-0234">DNA repair</keyword>
<dbReference type="PROSITE" id="PS51194">
    <property type="entry name" value="HELICASE_CTER"/>
    <property type="match status" value="1"/>
</dbReference>
<dbReference type="GO" id="GO:0043138">
    <property type="term" value="F:3'-5' DNA helicase activity"/>
    <property type="evidence" value="ECO:0007669"/>
    <property type="project" value="UniProtKB-UniRule"/>
</dbReference>
<comment type="catalytic activity">
    <reaction evidence="10">
        <text>ATP + H2O = ADP + phosphate + H(+)</text>
        <dbReference type="Rhea" id="RHEA:13065"/>
        <dbReference type="ChEBI" id="CHEBI:15377"/>
        <dbReference type="ChEBI" id="CHEBI:15378"/>
        <dbReference type="ChEBI" id="CHEBI:30616"/>
        <dbReference type="ChEBI" id="CHEBI:43474"/>
        <dbReference type="ChEBI" id="CHEBI:456216"/>
        <dbReference type="EC" id="5.6.2.4"/>
    </reaction>
</comment>
<protein>
    <recommendedName>
        <fullName evidence="10">ATP-dependent DNA helicase Hel308</fullName>
        <ecNumber evidence="10">5.6.2.4</ecNumber>
    </recommendedName>
    <alternativeName>
        <fullName evidence="10">DNA 3'-5' helicase Hel308</fullName>
    </alternativeName>
</protein>
<gene>
    <name evidence="10" type="primary">hel308</name>
    <name evidence="13" type="ORF">DK846_09760</name>
</gene>
<dbReference type="Pfam" id="PF14520">
    <property type="entry name" value="HHH_5"/>
    <property type="match status" value="1"/>
</dbReference>
<feature type="binding site" evidence="10">
    <location>
        <position position="28"/>
    </location>
    <ligand>
        <name>ATP</name>
        <dbReference type="ChEBI" id="CHEBI:30616"/>
    </ligand>
</feature>
<keyword evidence="6 10" id="KW-0238">DNA-binding</keyword>
<dbReference type="Pfam" id="PF00271">
    <property type="entry name" value="Helicase_C"/>
    <property type="match status" value="1"/>
</dbReference>
<dbReference type="NCBIfam" id="NF002654">
    <property type="entry name" value="PRK02362.1"/>
    <property type="match status" value="1"/>
</dbReference>
<dbReference type="GO" id="GO:0005524">
    <property type="term" value="F:ATP binding"/>
    <property type="evidence" value="ECO:0007669"/>
    <property type="project" value="UniProtKB-UniRule"/>
</dbReference>
<dbReference type="Pfam" id="PF00270">
    <property type="entry name" value="DEAD"/>
    <property type="match status" value="1"/>
</dbReference>
<dbReference type="EMBL" id="QGMY01000007">
    <property type="protein sequence ID" value="PWR72253.1"/>
    <property type="molecule type" value="Genomic_DNA"/>
</dbReference>
<evidence type="ECO:0000256" key="7">
    <source>
        <dbReference type="ARBA" id="ARBA00023204"/>
    </source>
</evidence>
<keyword evidence="2 10" id="KW-0227">DNA damage</keyword>
<dbReference type="HAMAP" id="MF_00442">
    <property type="entry name" value="Helicase_Hel308"/>
    <property type="match status" value="1"/>
</dbReference>
<dbReference type="CDD" id="cd18795">
    <property type="entry name" value="SF2_C_Ski2"/>
    <property type="match status" value="1"/>
</dbReference>
<dbReference type="CDD" id="cd18028">
    <property type="entry name" value="DEXHc_archSki2"/>
    <property type="match status" value="1"/>
</dbReference>
<evidence type="ECO:0000256" key="3">
    <source>
        <dbReference type="ARBA" id="ARBA00022801"/>
    </source>
</evidence>
<evidence type="ECO:0000256" key="9">
    <source>
        <dbReference type="ARBA" id="ARBA00034617"/>
    </source>
</evidence>
<proteinExistence type="inferred from homology"/>
<dbReference type="SMART" id="SM00278">
    <property type="entry name" value="HhH1"/>
    <property type="match status" value="2"/>
</dbReference>